<dbReference type="RefSeq" id="WP_194702440.1">
    <property type="nucleotide sequence ID" value="NZ_JADKNH010000008.1"/>
</dbReference>
<keyword evidence="1" id="KW-1133">Transmembrane helix</keyword>
<evidence type="ECO:0000313" key="2">
    <source>
        <dbReference type="EMBL" id="MBF4694203.1"/>
    </source>
</evidence>
<evidence type="ECO:0000256" key="1">
    <source>
        <dbReference type="SAM" id="Phobius"/>
    </source>
</evidence>
<reference evidence="2 3" key="1">
    <citation type="submission" date="2020-11" db="EMBL/GenBank/DDBJ databases">
        <title>Fusibacter basophilias sp. nov.</title>
        <authorList>
            <person name="Qiu D."/>
        </authorList>
    </citation>
    <scope>NUCLEOTIDE SEQUENCE [LARGE SCALE GENOMIC DNA]</scope>
    <source>
        <strain evidence="2 3">Q10-2</strain>
    </source>
</reference>
<sequence>MSRYILIVFLFQLIIAALHGFRAVKKNKVMPLEKMAIIAFIPVLGLIIPYLGFLFPKKEGTGDLDDLFDHNSEDIKNDIRYEKLVEIEKEVNYVPVEEALILNSSSVKRKLIMDTAKEDASEYLNFLKLAMIDPDMETSHYAASLVMEISRELQNIIQKSAVEYEKDKTNVEHLAKYVENVGKYYNSGLLDENNERRYGVLYSGLIGNLIDLGYFTETLFREKIETDIKLMMHSNIFDWIKRYNEQYPESEKPYLLKMKYYYITNNMDGINQTLKTLKSLRVNITHEGNEIIKYWEMDSVQ</sequence>
<comment type="caution">
    <text evidence="2">The sequence shown here is derived from an EMBL/GenBank/DDBJ whole genome shotgun (WGS) entry which is preliminary data.</text>
</comment>
<organism evidence="2 3">
    <name type="scientific">Fusibacter ferrireducens</name>
    <dbReference type="NCBI Taxonomy" id="2785058"/>
    <lineage>
        <taxon>Bacteria</taxon>
        <taxon>Bacillati</taxon>
        <taxon>Bacillota</taxon>
        <taxon>Clostridia</taxon>
        <taxon>Eubacteriales</taxon>
        <taxon>Eubacteriales Family XII. Incertae Sedis</taxon>
        <taxon>Fusibacter</taxon>
    </lineage>
</organism>
<gene>
    <name evidence="2" type="ORF">ISU02_13860</name>
</gene>
<dbReference type="EMBL" id="JADKNH010000008">
    <property type="protein sequence ID" value="MBF4694203.1"/>
    <property type="molecule type" value="Genomic_DNA"/>
</dbReference>
<dbReference type="Proteomes" id="UP000614200">
    <property type="component" value="Unassembled WGS sequence"/>
</dbReference>
<accession>A0ABR9ZVL1</accession>
<keyword evidence="1" id="KW-0472">Membrane</keyword>
<feature type="transmembrane region" description="Helical" evidence="1">
    <location>
        <begin position="36"/>
        <end position="55"/>
    </location>
</feature>
<keyword evidence="1" id="KW-0812">Transmembrane</keyword>
<keyword evidence="3" id="KW-1185">Reference proteome</keyword>
<proteinExistence type="predicted"/>
<protein>
    <submittedName>
        <fullName evidence="2">Uncharacterized protein</fullName>
    </submittedName>
</protein>
<name>A0ABR9ZVL1_9FIRM</name>
<evidence type="ECO:0000313" key="3">
    <source>
        <dbReference type="Proteomes" id="UP000614200"/>
    </source>
</evidence>